<evidence type="ECO:0000256" key="5">
    <source>
        <dbReference type="ARBA" id="ARBA00022801"/>
    </source>
</evidence>
<keyword evidence="7" id="KW-0482">Metalloprotease</keyword>
<dbReference type="Proteomes" id="UP000269669">
    <property type="component" value="Unassembled WGS sequence"/>
</dbReference>
<evidence type="ECO:0000259" key="8">
    <source>
        <dbReference type="Pfam" id="PF01431"/>
    </source>
</evidence>
<comment type="caution">
    <text evidence="10">The sequence shown here is derived from an EMBL/GenBank/DDBJ whole genome shotgun (WGS) entry which is preliminary data.</text>
</comment>
<dbReference type="Gene3D" id="1.10.1380.10">
    <property type="entry name" value="Neutral endopeptidase , domain2"/>
    <property type="match status" value="1"/>
</dbReference>
<keyword evidence="5" id="KW-0378">Hydrolase</keyword>
<keyword evidence="4" id="KW-0479">Metal-binding</keyword>
<dbReference type="EMBL" id="RSDW01000001">
    <property type="protein sequence ID" value="RSL16222.1"/>
    <property type="molecule type" value="Genomic_DNA"/>
</dbReference>
<evidence type="ECO:0000313" key="11">
    <source>
        <dbReference type="Proteomes" id="UP000269669"/>
    </source>
</evidence>
<evidence type="ECO:0000256" key="6">
    <source>
        <dbReference type="ARBA" id="ARBA00022833"/>
    </source>
</evidence>
<keyword evidence="6" id="KW-0862">Zinc</keyword>
<keyword evidence="11" id="KW-1185">Reference proteome</keyword>
<evidence type="ECO:0000256" key="1">
    <source>
        <dbReference type="ARBA" id="ARBA00001947"/>
    </source>
</evidence>
<dbReference type="PANTHER" id="PTHR11733">
    <property type="entry name" value="ZINC METALLOPROTEASE FAMILY M13 NEPRILYSIN-RELATED"/>
    <property type="match status" value="1"/>
</dbReference>
<dbReference type="InterPro" id="IPR000718">
    <property type="entry name" value="Peptidase_M13"/>
</dbReference>
<accession>A0A428MH62</accession>
<dbReference type="InterPro" id="IPR018497">
    <property type="entry name" value="Peptidase_M13_C"/>
</dbReference>
<dbReference type="GO" id="GO:0004222">
    <property type="term" value="F:metalloendopeptidase activity"/>
    <property type="evidence" value="ECO:0007669"/>
    <property type="project" value="InterPro"/>
</dbReference>
<evidence type="ECO:0000256" key="2">
    <source>
        <dbReference type="ARBA" id="ARBA00007357"/>
    </source>
</evidence>
<dbReference type="GO" id="GO:0005886">
    <property type="term" value="C:plasma membrane"/>
    <property type="evidence" value="ECO:0007669"/>
    <property type="project" value="TreeGrafter"/>
</dbReference>
<feature type="domain" description="Peptidase M13 C-terminal" evidence="8">
    <location>
        <begin position="500"/>
        <end position="704"/>
    </location>
</feature>
<dbReference type="InterPro" id="IPR008753">
    <property type="entry name" value="Peptidase_M13_N"/>
</dbReference>
<gene>
    <name evidence="10" type="ORF">EDE15_1733</name>
</gene>
<dbReference type="Pfam" id="PF05649">
    <property type="entry name" value="Peptidase_M13_N"/>
    <property type="match status" value="1"/>
</dbReference>
<dbReference type="PANTHER" id="PTHR11733:SF167">
    <property type="entry name" value="FI17812P1-RELATED"/>
    <property type="match status" value="1"/>
</dbReference>
<dbReference type="RefSeq" id="WP_260472750.1">
    <property type="nucleotide sequence ID" value="NZ_RSDW01000001.1"/>
</dbReference>
<evidence type="ECO:0000256" key="3">
    <source>
        <dbReference type="ARBA" id="ARBA00022670"/>
    </source>
</evidence>
<protein>
    <submittedName>
        <fullName evidence="10">Endothelin-converting enzyme</fullName>
    </submittedName>
</protein>
<evidence type="ECO:0000256" key="4">
    <source>
        <dbReference type="ARBA" id="ARBA00022723"/>
    </source>
</evidence>
<keyword evidence="3" id="KW-0645">Protease</keyword>
<dbReference type="Pfam" id="PF01431">
    <property type="entry name" value="Peptidase_M13"/>
    <property type="match status" value="1"/>
</dbReference>
<reference evidence="10 11" key="1">
    <citation type="submission" date="2018-12" db="EMBL/GenBank/DDBJ databases">
        <title>Sequencing of bacterial isolates from soil warming experiment in Harvard Forest, Massachusetts, USA.</title>
        <authorList>
            <person name="Deangelis K."/>
        </authorList>
    </citation>
    <scope>NUCLEOTIDE SEQUENCE [LARGE SCALE GENOMIC DNA]</scope>
    <source>
        <strain evidence="10 11">EB153</strain>
    </source>
</reference>
<feature type="domain" description="Peptidase M13 N-terminal" evidence="9">
    <location>
        <begin position="69"/>
        <end position="448"/>
    </location>
</feature>
<evidence type="ECO:0000256" key="7">
    <source>
        <dbReference type="ARBA" id="ARBA00023049"/>
    </source>
</evidence>
<comment type="similarity">
    <text evidence="2">Belongs to the peptidase M13 family.</text>
</comment>
<dbReference type="AlphaFoldDB" id="A0A428MH62"/>
<comment type="cofactor">
    <cofactor evidence="1">
        <name>Zn(2+)</name>
        <dbReference type="ChEBI" id="CHEBI:29105"/>
    </cofactor>
</comment>
<dbReference type="InterPro" id="IPR024079">
    <property type="entry name" value="MetalloPept_cat_dom_sf"/>
</dbReference>
<evidence type="ECO:0000313" key="10">
    <source>
        <dbReference type="EMBL" id="RSL16222.1"/>
    </source>
</evidence>
<dbReference type="PROSITE" id="PS51885">
    <property type="entry name" value="NEPRILYSIN"/>
    <property type="match status" value="1"/>
</dbReference>
<dbReference type="InterPro" id="IPR042089">
    <property type="entry name" value="Peptidase_M13_dom_2"/>
</dbReference>
<dbReference type="Gene3D" id="3.40.390.10">
    <property type="entry name" value="Collagenase (Catalytic Domain)"/>
    <property type="match status" value="1"/>
</dbReference>
<evidence type="ECO:0000259" key="9">
    <source>
        <dbReference type="Pfam" id="PF05649"/>
    </source>
</evidence>
<dbReference type="SUPFAM" id="SSF55486">
    <property type="entry name" value="Metalloproteases ('zincins'), catalytic domain"/>
    <property type="match status" value="1"/>
</dbReference>
<name>A0A428MH62_9BACT</name>
<organism evidence="10 11">
    <name type="scientific">Edaphobacter aggregans</name>
    <dbReference type="NCBI Taxonomy" id="570835"/>
    <lineage>
        <taxon>Bacteria</taxon>
        <taxon>Pseudomonadati</taxon>
        <taxon>Acidobacteriota</taxon>
        <taxon>Terriglobia</taxon>
        <taxon>Terriglobales</taxon>
        <taxon>Acidobacteriaceae</taxon>
        <taxon>Edaphobacter</taxon>
    </lineage>
</organism>
<dbReference type="PRINTS" id="PR00786">
    <property type="entry name" value="NEPRILYSIN"/>
</dbReference>
<proteinExistence type="inferred from homology"/>
<dbReference type="GO" id="GO:0016485">
    <property type="term" value="P:protein processing"/>
    <property type="evidence" value="ECO:0007669"/>
    <property type="project" value="TreeGrafter"/>
</dbReference>
<dbReference type="GO" id="GO:0046872">
    <property type="term" value="F:metal ion binding"/>
    <property type="evidence" value="ECO:0007669"/>
    <property type="project" value="UniProtKB-KW"/>
</dbReference>
<sequence length="705" mass="77897">MSNGRKMLLQRHLGRTAGWGAAVALVTAGAWSTGLAQQNKTAASPDKAALVYVPIPGFDKTSIDSSVDPCNDFYKFACGKFVTNHPIPSDQPSVDQFYALYNVNTQSLNGILDKAAAGGASRSADEQKIGDYYKSCMDESAIEAKGLTPVDPLLHEIDALTSRKELPALVGKLQRFGVDVFFGYGEQQDFKDASKQIASVDQGGLGMPERDYYLRTGAKDETLRQQYVAHVAKMLVLGGSTPEQADKDAKGIMTLETALAKASMPVTERRDPEKVYHLQTIATFESEMPGVNFGEFMDAVHSPRVTELNNANPEYFPAMMKALHSTDLEVLKAYMRYHVLTAAANRLPKKFDDENFDFYGRKLEGQPEQSARWKRCSNAVNGALGEALGKVYVDQYFAGDSKAKMLEMVHDIEAAMDHDIDQLDWMSGTTKVRAKEKLHAVANKIGYPEKWRDYSSLEIKADDALGNKFRATAFENDRQLNKIGKPVDHSEWGMTPPTVNAYYDPSMNDINFPAGILQPSFYDSKQDDAVNYGHIGAVIGHELTHGFDDEGRKFDAKGNMTDWWTPEDAKKFETRTDCLVNEYGGFTAVDDVKVNGKLTLGENTADNGGLVLAYIAYLERAKANKVDLSAKVDGFTSPQRFYIGYAQNWCENSRPEAVRQQVLTDPHSPDHFRANGAIVNQPGFAEAFGCKKGSPMVPANSCRVW</sequence>
<dbReference type="CDD" id="cd08662">
    <property type="entry name" value="M13"/>
    <property type="match status" value="1"/>
</dbReference>